<keyword evidence="5 8" id="KW-0067">ATP-binding</keyword>
<proteinExistence type="predicted"/>
<dbReference type="PANTHER" id="PTHR45748">
    <property type="entry name" value="1-PHOSPHATIDYLINOSITOL 3-PHOSPHATE 5-KINASE-RELATED"/>
    <property type="match status" value="1"/>
</dbReference>
<evidence type="ECO:0000256" key="2">
    <source>
        <dbReference type="ARBA" id="ARBA00022679"/>
    </source>
</evidence>
<dbReference type="OrthoDB" id="158357at2759"/>
<feature type="compositionally biased region" description="Low complexity" evidence="9">
    <location>
        <begin position="47"/>
        <end position="78"/>
    </location>
</feature>
<evidence type="ECO:0000256" key="9">
    <source>
        <dbReference type="SAM" id="MobiDB-lite"/>
    </source>
</evidence>
<feature type="compositionally biased region" description="Basic and acidic residues" evidence="9">
    <location>
        <begin position="116"/>
        <end position="128"/>
    </location>
</feature>
<keyword evidence="4 8" id="KW-0418">Kinase</keyword>
<feature type="region of interest" description="Disordered" evidence="9">
    <location>
        <begin position="15"/>
        <end position="201"/>
    </location>
</feature>
<dbReference type="Pfam" id="PF01504">
    <property type="entry name" value="PIP5K"/>
    <property type="match status" value="2"/>
</dbReference>
<dbReference type="PANTHER" id="PTHR45748:SF4">
    <property type="entry name" value="1-PHOSPHATIDYLINOSITOL-3-PHOSPHATE 5-KINASE FAB1D-RELATED"/>
    <property type="match status" value="1"/>
</dbReference>
<feature type="region of interest" description="Disordered" evidence="9">
    <location>
        <begin position="1768"/>
        <end position="1790"/>
    </location>
</feature>
<dbReference type="Gene3D" id="3.30.800.10">
    <property type="entry name" value="Phosphatidylinositol Phosphate Kinase II Beta"/>
    <property type="match status" value="1"/>
</dbReference>
<dbReference type="Pfam" id="PF00118">
    <property type="entry name" value="Cpn60_TCP1"/>
    <property type="match status" value="1"/>
</dbReference>
<dbReference type="FunFam" id="3.30.810.10:FF:000001">
    <property type="entry name" value="1-phosphatidylinositol 3-phosphate 5-kinase FAB1"/>
    <property type="match status" value="1"/>
</dbReference>
<keyword evidence="2 8" id="KW-0808">Transferase</keyword>
<dbReference type="InterPro" id="IPR027484">
    <property type="entry name" value="PInositol-4-P-5-kinase_N"/>
</dbReference>
<dbReference type="FunFam" id="3.30.800.10:FF:000007">
    <property type="entry name" value="Putative 1-phosphatidylinositol-4-phosphate 5-kinase/ zinc ion binding family"/>
    <property type="match status" value="1"/>
</dbReference>
<dbReference type="Gene3D" id="3.30.810.10">
    <property type="entry name" value="2-Layer Sandwich"/>
    <property type="match status" value="1"/>
</dbReference>
<dbReference type="CDD" id="cd17300">
    <property type="entry name" value="PIPKc_PIKfyve"/>
    <property type="match status" value="1"/>
</dbReference>
<dbReference type="GO" id="GO:0005524">
    <property type="term" value="F:ATP binding"/>
    <property type="evidence" value="ECO:0007669"/>
    <property type="project" value="UniProtKB-UniRule"/>
</dbReference>
<dbReference type="InterPro" id="IPR002498">
    <property type="entry name" value="PInositol-4-P-4/5-kinase_core"/>
</dbReference>
<evidence type="ECO:0000256" key="4">
    <source>
        <dbReference type="ARBA" id="ARBA00022777"/>
    </source>
</evidence>
<evidence type="ECO:0000256" key="8">
    <source>
        <dbReference type="PROSITE-ProRule" id="PRU00781"/>
    </source>
</evidence>
<dbReference type="InterPro" id="IPR002423">
    <property type="entry name" value="Cpn60/GroEL/TCP-1"/>
</dbReference>
<keyword evidence="3 8" id="KW-0547">Nucleotide-binding</keyword>
<evidence type="ECO:0000313" key="12">
    <source>
        <dbReference type="Proteomes" id="UP001153076"/>
    </source>
</evidence>
<reference evidence="11" key="1">
    <citation type="submission" date="2022-04" db="EMBL/GenBank/DDBJ databases">
        <title>Carnegiea gigantea Genome sequencing and assembly v2.</title>
        <authorList>
            <person name="Copetti D."/>
            <person name="Sanderson M.J."/>
            <person name="Burquez A."/>
            <person name="Wojciechowski M.F."/>
        </authorList>
    </citation>
    <scope>NUCLEOTIDE SEQUENCE</scope>
    <source>
        <strain evidence="11">SGP5-SGP5p</strain>
        <tissue evidence="11">Aerial part</tissue>
    </source>
</reference>
<dbReference type="SUPFAM" id="SSF56104">
    <property type="entry name" value="SAICAR synthase-like"/>
    <property type="match status" value="1"/>
</dbReference>
<dbReference type="PROSITE" id="PS51455">
    <property type="entry name" value="PIPK"/>
    <property type="match status" value="1"/>
</dbReference>
<feature type="region of interest" description="Disordered" evidence="9">
    <location>
        <begin position="1457"/>
        <end position="1477"/>
    </location>
</feature>
<evidence type="ECO:0000313" key="11">
    <source>
        <dbReference type="EMBL" id="KAJ8445150.1"/>
    </source>
</evidence>
<comment type="caution">
    <text evidence="11">The sequence shown here is derived from an EMBL/GenBank/DDBJ whole genome shotgun (WGS) entry which is preliminary data.</text>
</comment>
<comment type="subunit">
    <text evidence="6">Component of the PI(3,5)P2 regulatory complex at least composed of ATG18, SAC/FIG4, FAB1 and VAC14.</text>
</comment>
<feature type="region of interest" description="Disordered" evidence="9">
    <location>
        <begin position="610"/>
        <end position="629"/>
    </location>
</feature>
<dbReference type="FunFam" id="3.50.7.10:FF:000007">
    <property type="entry name" value="1-phosphatidylinositol 3-phosphate 5-kinase isoform X1"/>
    <property type="match status" value="1"/>
</dbReference>
<dbReference type="GO" id="GO:0010008">
    <property type="term" value="C:endosome membrane"/>
    <property type="evidence" value="ECO:0007669"/>
    <property type="project" value="TreeGrafter"/>
</dbReference>
<dbReference type="InterPro" id="IPR027409">
    <property type="entry name" value="GroEL-like_apical_dom_sf"/>
</dbReference>
<dbReference type="GO" id="GO:0000285">
    <property type="term" value="F:1-phosphatidylinositol-3-phosphate 5-kinase activity"/>
    <property type="evidence" value="ECO:0007669"/>
    <property type="project" value="UniProtKB-EC"/>
</dbReference>
<protein>
    <recommendedName>
        <fullName evidence="1">1-phosphatidylinositol-3-phosphate 5-kinase</fullName>
        <ecNumber evidence="1">2.7.1.150</ecNumber>
    </recommendedName>
    <alternativeName>
        <fullName evidence="7">Phosphatidylinositol 3-phosphate 5-kinase type III</fullName>
    </alternativeName>
</protein>
<feature type="compositionally biased region" description="Acidic residues" evidence="9">
    <location>
        <begin position="155"/>
        <end position="184"/>
    </location>
</feature>
<evidence type="ECO:0000256" key="1">
    <source>
        <dbReference type="ARBA" id="ARBA00012009"/>
    </source>
</evidence>
<evidence type="ECO:0000256" key="6">
    <source>
        <dbReference type="ARBA" id="ARBA00023464"/>
    </source>
</evidence>
<feature type="compositionally biased region" description="Low complexity" evidence="9">
    <location>
        <begin position="1264"/>
        <end position="1281"/>
    </location>
</feature>
<sequence>MCKGCSKSNEQMELIDNKLFGPNGEERAGSCLLRTVSPERRTTRQDSSNSPETSLSSPTVSLTSIDSSVSNSSDYSVDCNPLDGDNSEQGLARSCQDDAYKQQSKSSPFVAAVKQSGDEREIRREDKGSFGLVNRENSKTPYGNDDTSRHKNDSADEENDPSPTFDVEDELWDPPEPENGEDERESVKAVTSLVDSDDEGYNQENSMAVANLDDDKDGCANCDSIELTKPSSLSNSEMEVSRSHRFEEERQKAMLEVMNGKFKNLVRQLLKKIGIDNYDDKEESWVDIVTQLAWEAASFVKPDATEHRATDPEDPDATEGKAMDPAGYVKVKCIATGSRSESQLIKGLVFKKHAALKNMITMHKRPRLLLVKGMLQSSASSGLASFNSMVKPIDPAKQPNGPNPSDEDEDEDADLLNNLKACRPNVILVEKSASRKLLSHLLQSGITVVLDMKFHRLQRVARCIDAPILSSEAKFDQKLKRCESLHFEKFVEEHANVREGEKKPCKTLMFLEGCPTGQGCTILLKGSHSEELKKIKCVVQCAVVMAYHFILETSFLVHQKVMFSTIAFGGAADIALATEQPTSIVCETSSMPHGGQSNISCASANEVDVPKSDGNKAGSSQVEESTSETASSRVLKIPISNVVHEEKSAVAEGTTAKAAVIDTSHYLETETHDTRLVVGSQPAVSYVPHTMFKDALERVSIISPSTYEQVSTYISLSGGELKANTAPSVSVSVSPTEDLANRDFIEMKVNSVEDLANYSQALSTSSAAHGDARKIDDGEDYIQPKHEISSVLDSESILVLMSSRNASRGTICEQSHLSHIKFYRNFDVPLGKFLRDNLFNQSLPCKACGESPEAHYYYYAHHKKQLTIRVKRLLEKKLPGESEGKLWMWSRCGKCEPDKEKATKRVLISTAASGLSFGKFLELSFSSQSSFNRLSTCGHSLQKDFLYFFGLGSMVAMFRYSRVATYTVSVPPQKLEFNNSVNGDWLQHEIESVYAKGQLLFTEIGKYLKKIESQFSGSDLVLNSSSKAFDDIMEMLRLERSEFEEKIKNCGIKNDESCNSVRVLLRLNQLQWEILLEACIWEQRLHLLRSSFNLPHGISTNGEVQRQMELKRDINEEGEANEGSQTPSEKEVLGELVLEEPRSRGQVGAKQEAADEGEPRAEEAVTAGGKIVRGQTSLNEQNAEEIGVPGIVDGEQPNIISEGKEFYEKRTDVDIQIETVAGEDKHSVKELSHGEMLQGGGKQDLMRLSVNELEIDQGSISGDSVPSVSLSQESESSNHPSPLHPETDDVLLPADQSEDESLTGNGHGEDNSSKLDKNAREVLASVASSNSEGSIKWVWNPFVKIREECMKDLRKGSTPKFGPSPKFGLLQSLEFSDDVPQVIMEEGSRLHIPLSCGDYIVSDYDGEISSSVACALASWNELNPNDNASLERAASVPSDFPSQDSSDRDMIISAPSMPSTESLVPHGPTHPEVSLGTEKYPPKGKYSVIILYAEKFRDLRKACCPSELDYIASLSRCKFWDAKGGKSKSLFAKTLDERLIIKEIKKTEYESFMKFANHYFEYMKQSFKLGNQTCLAKILGIYQVTIRHPKGGKETKHDIMVQENLSFGRNITRQYDLKGALHARFTATADGTGDVLLDQNFVNDMNSSPLYVGQKAKRLLQRAVWNDTTFLTSINVMDYSLLVGVDRQRKELVCGIIDYLRQYTWDKQLETWVKISLVTPKNMLPTIISPREYKKRFRKFMDTHFLTVPDNWCSQRSSNPCKLCGIRSGDSSPVKSEKQPEQLNGIRADD</sequence>
<feature type="compositionally biased region" description="Basic and acidic residues" evidence="9">
    <location>
        <begin position="1307"/>
        <end position="1316"/>
    </location>
</feature>
<keyword evidence="12" id="KW-1185">Reference proteome</keyword>
<dbReference type="EC" id="2.7.1.150" evidence="1"/>
<name>A0A9Q1KLJ3_9CARY</name>
<gene>
    <name evidence="11" type="ORF">Cgig2_029522</name>
</gene>
<feature type="compositionally biased region" description="Polar residues" evidence="9">
    <location>
        <begin position="617"/>
        <end position="629"/>
    </location>
</feature>
<dbReference type="Gene3D" id="3.50.7.10">
    <property type="entry name" value="GroEL"/>
    <property type="match status" value="1"/>
</dbReference>
<evidence type="ECO:0000256" key="5">
    <source>
        <dbReference type="ARBA" id="ARBA00022840"/>
    </source>
</evidence>
<dbReference type="EMBL" id="JAKOGI010000080">
    <property type="protein sequence ID" value="KAJ8445150.1"/>
    <property type="molecule type" value="Genomic_DNA"/>
</dbReference>
<dbReference type="Proteomes" id="UP001153076">
    <property type="component" value="Unassembled WGS sequence"/>
</dbReference>
<feature type="region of interest" description="Disordered" evidence="9">
    <location>
        <begin position="1257"/>
        <end position="1290"/>
    </location>
</feature>
<dbReference type="SUPFAM" id="SSF52029">
    <property type="entry name" value="GroEL apical domain-like"/>
    <property type="match status" value="1"/>
</dbReference>
<accession>A0A9Q1KLJ3</accession>
<evidence type="ECO:0000256" key="3">
    <source>
        <dbReference type="ARBA" id="ARBA00022741"/>
    </source>
</evidence>
<evidence type="ECO:0000256" key="7">
    <source>
        <dbReference type="ARBA" id="ARBA00077223"/>
    </source>
</evidence>
<dbReference type="InterPro" id="IPR027483">
    <property type="entry name" value="PInositol-4-P-4/5-kinase_C_sf"/>
</dbReference>
<dbReference type="InterPro" id="IPR044769">
    <property type="entry name" value="PIKfyve_PIPKc"/>
</dbReference>
<feature type="domain" description="PIPK" evidence="10">
    <location>
        <begin position="1422"/>
        <end position="1745"/>
    </location>
</feature>
<feature type="region of interest" description="Disordered" evidence="9">
    <location>
        <begin position="1141"/>
        <end position="1161"/>
    </location>
</feature>
<feature type="region of interest" description="Disordered" evidence="9">
    <location>
        <begin position="303"/>
        <end position="322"/>
    </location>
</feature>
<dbReference type="SMART" id="SM00330">
    <property type="entry name" value="PIPKc"/>
    <property type="match status" value="1"/>
</dbReference>
<dbReference type="GO" id="GO:0046854">
    <property type="term" value="P:phosphatidylinositol phosphate biosynthetic process"/>
    <property type="evidence" value="ECO:0007669"/>
    <property type="project" value="TreeGrafter"/>
</dbReference>
<feature type="region of interest" description="Disordered" evidence="9">
    <location>
        <begin position="389"/>
        <end position="412"/>
    </location>
</feature>
<organism evidence="11 12">
    <name type="scientific">Carnegiea gigantea</name>
    <dbReference type="NCBI Taxonomy" id="171969"/>
    <lineage>
        <taxon>Eukaryota</taxon>
        <taxon>Viridiplantae</taxon>
        <taxon>Streptophyta</taxon>
        <taxon>Embryophyta</taxon>
        <taxon>Tracheophyta</taxon>
        <taxon>Spermatophyta</taxon>
        <taxon>Magnoliopsida</taxon>
        <taxon>eudicotyledons</taxon>
        <taxon>Gunneridae</taxon>
        <taxon>Pentapetalae</taxon>
        <taxon>Caryophyllales</taxon>
        <taxon>Cactineae</taxon>
        <taxon>Cactaceae</taxon>
        <taxon>Cactoideae</taxon>
        <taxon>Echinocereeae</taxon>
        <taxon>Carnegiea</taxon>
    </lineage>
</organism>
<evidence type="ECO:0000259" key="10">
    <source>
        <dbReference type="PROSITE" id="PS51455"/>
    </source>
</evidence>
<feature type="region of interest" description="Disordered" evidence="9">
    <location>
        <begin position="1297"/>
        <end position="1316"/>
    </location>
</feature>